<evidence type="ECO:0000256" key="9">
    <source>
        <dbReference type="ARBA" id="ARBA00022840"/>
    </source>
</evidence>
<dbReference type="GO" id="GO:0003723">
    <property type="term" value="F:RNA binding"/>
    <property type="evidence" value="ECO:0007669"/>
    <property type="project" value="UniProtKB-UniRule"/>
</dbReference>
<name>A0AAI8VV22_9PEZI</name>
<dbReference type="CDD" id="cd00593">
    <property type="entry name" value="RIBOc"/>
    <property type="match status" value="2"/>
</dbReference>
<evidence type="ECO:0000256" key="11">
    <source>
        <dbReference type="ARBA" id="ARBA00022884"/>
    </source>
</evidence>
<dbReference type="GO" id="GO:0005524">
    <property type="term" value="F:ATP binding"/>
    <property type="evidence" value="ECO:0007669"/>
    <property type="project" value="UniProtKB-KW"/>
</dbReference>
<keyword evidence="3" id="KW-0930">Antiviral protein</keyword>
<dbReference type="InterPro" id="IPR038248">
    <property type="entry name" value="Dicer_dimer_sf"/>
</dbReference>
<evidence type="ECO:0000256" key="5">
    <source>
        <dbReference type="ARBA" id="ARBA00022737"/>
    </source>
</evidence>
<evidence type="ECO:0000256" key="7">
    <source>
        <dbReference type="ARBA" id="ARBA00022801"/>
    </source>
</evidence>
<feature type="domain" description="Helicase ATP-binding" evidence="20">
    <location>
        <begin position="96"/>
        <end position="233"/>
    </location>
</feature>
<evidence type="ECO:0000259" key="18">
    <source>
        <dbReference type="PROSITE" id="PS50137"/>
    </source>
</evidence>
<gene>
    <name evidence="23" type="ORF">KHLLAP_LOCUS12070</name>
</gene>
<sequence>MDEEASLSESSSSEELTPSPDRTFVSPRSHDDSPTSSTIELTPRAAEPPADSQVDGQVVINARAYQLEMFEESLKQNIIVTSICIFATYTDVEEIVWFLAPTVALCEQQLRVLQSQIPAAQMKSLSGKDGVDTWSETRIWDDYLKNVHIVVSTYQILLDAVSHAFVRLDQLSLIVFDEAHNCTGKSPGSKIMEHYRINQAAGLPCPWILGLTASPIMRSRLEAIEQIERTLDAVCKSPNIHRAQLMSAVKRPTMSCISYTFPETDPLTNSMKSLIGVLHSLDIFKDPTILRLKTRNDERSQVALETHLMRRDTYVSKQMQSLCRKSVEIRKELGSWAADYFINIAVNQFLHSVSQNDLWFDTWQTEEKQYLAQYLKKVERISPQPLEEHISDMSSKLTALIQKLSSATKDTVGIIFVRETVTVAILTQMLSGLQTIRSRFRIGSMVGTSNYGARKRDLGELNRDNSFLDLEDFRAGRLNLLIATSVLEEGIDVPACNLVICFDKPANLKSFIQRRGRARMQDSRLVLLLEGASTQQDEWIALENEMKKRYEDDMRQVQKLAEIEESDSSPDIRPLYIPQTNARLDFDQAKSHLEHFCNVVASRRYDSQPYYRIQHMAASEDGLRQIRATVVLPGFLPPTLRRIDSSGVWHSEKNACKDAAFQAYKRLHEEGFVNDNLMPLNREIMEGIEPRNSKEEVNGLWDPWQPIAHAWGKPKELIQRPLLLKDKEQRVICEYYATLPCHFPKPPPFNVFWDATETWTVEFREAIVVSEEDLKADQSTALLDLAYRHRRRPLKDVQHVLHIESSDQIPYQQLVGQHSIEKDLLGTNALVRNRGAPFLFNAWMPSKPLDSALHVSSMVRDEPADVPWLHLKKWPRREDFLHPVHSNPSTATVSKRRHVLWPAHHCRLDGVGVSKVRFGALIPSIVHMIEINLIAHELCNTVLRDVGFSDISLVVTALSSRAASESTDYERLEFLGDSILKSLATACVTAEYPDDPEGYLSAKKDRIVSNGRLCESCKDTGLDKFILTKAFTGAKWGPRYVEDIVQIGSNATNKRMMSTKTLADVVESLIGAAFVDGGMPKALACLRIFIPDVNWHSLNDACIILYNQKQMSSQLPSILSPLEELLGYKFRNKALLLEAVTHFSFDLSTSTDFSMERLEFLGDAILDSIAVASLWSHEREFSNREMHLLRTAAVNADILGFLVMEWTITQEATTITEDRTTITSQTKLPLWKFMRHTRPEVATIQRDAEERHKAEREAVLHALKHGIEYPWAQLAHLHIPKFFSDMFESLLGAVWVDSGSMETCTEMVNRAGILPCLQRFLRDGVDVVHPKNKLGELAARGRKKVRYEVDVRDSDGAAKELCCKVFVGEELVVEVGAGVTPEEVVTKAADEAYKLLRASGAASDEVMME</sequence>
<reference evidence="23" key="1">
    <citation type="submission" date="2023-10" db="EMBL/GenBank/DDBJ databases">
        <authorList>
            <person name="Hackl T."/>
        </authorList>
    </citation>
    <scope>NUCLEOTIDE SEQUENCE</scope>
</reference>
<evidence type="ECO:0000259" key="19">
    <source>
        <dbReference type="PROSITE" id="PS50142"/>
    </source>
</evidence>
<dbReference type="InterPro" id="IPR005034">
    <property type="entry name" value="Dicer_dimerisation"/>
</dbReference>
<keyword evidence="24" id="KW-1185">Reference proteome</keyword>
<evidence type="ECO:0000256" key="1">
    <source>
        <dbReference type="ARBA" id="ARBA00001936"/>
    </source>
</evidence>
<evidence type="ECO:0000313" key="24">
    <source>
        <dbReference type="Proteomes" id="UP001295740"/>
    </source>
</evidence>
<dbReference type="Pfam" id="PF00271">
    <property type="entry name" value="Helicase_C"/>
    <property type="match status" value="1"/>
</dbReference>
<dbReference type="GO" id="GO:0004386">
    <property type="term" value="F:helicase activity"/>
    <property type="evidence" value="ECO:0007669"/>
    <property type="project" value="UniProtKB-KW"/>
</dbReference>
<dbReference type="GO" id="GO:0051607">
    <property type="term" value="P:defense response to virus"/>
    <property type="evidence" value="ECO:0007669"/>
    <property type="project" value="UniProtKB-KW"/>
</dbReference>
<dbReference type="GO" id="GO:0005634">
    <property type="term" value="C:nucleus"/>
    <property type="evidence" value="ECO:0007669"/>
    <property type="project" value="TreeGrafter"/>
</dbReference>
<feature type="domain" description="Helicase C-terminal" evidence="21">
    <location>
        <begin position="396"/>
        <end position="566"/>
    </location>
</feature>
<feature type="compositionally biased region" description="Low complexity" evidence="17">
    <location>
        <begin position="7"/>
        <end position="16"/>
    </location>
</feature>
<dbReference type="PROSITE" id="PS51194">
    <property type="entry name" value="HELICASE_CTER"/>
    <property type="match status" value="1"/>
</dbReference>
<comment type="function">
    <text evidence="14">Dicer-like endonuclease involved in cleaving double-stranded RNA in the RNA interference (RNAi) pathway. Produces 21 to 25 bp dsRNAs (siRNAs) which target the selective destruction of homologous RNAs leading to sequence-specific suppression of gene expression, called post-transcriptional gene silencing (PTGS). Part of a broad host defense response against viral infection and transposons.</text>
</comment>
<comment type="cofactor">
    <cofactor evidence="1">
        <name>Mn(2+)</name>
        <dbReference type="ChEBI" id="CHEBI:29035"/>
    </cofactor>
</comment>
<feature type="region of interest" description="Disordered" evidence="17">
    <location>
        <begin position="1"/>
        <end position="53"/>
    </location>
</feature>
<evidence type="ECO:0000256" key="6">
    <source>
        <dbReference type="ARBA" id="ARBA00022741"/>
    </source>
</evidence>
<feature type="domain" description="Dicer dsRNA-binding fold" evidence="22">
    <location>
        <begin position="589"/>
        <end position="687"/>
    </location>
</feature>
<dbReference type="Pfam" id="PF03368">
    <property type="entry name" value="Dicer_dimer"/>
    <property type="match status" value="1"/>
</dbReference>
<evidence type="ECO:0000256" key="12">
    <source>
        <dbReference type="ARBA" id="ARBA00023118"/>
    </source>
</evidence>
<evidence type="ECO:0000256" key="16">
    <source>
        <dbReference type="SAM" id="Coils"/>
    </source>
</evidence>
<keyword evidence="8" id="KW-0347">Helicase</keyword>
<dbReference type="PANTHER" id="PTHR14950:SF37">
    <property type="entry name" value="ENDORIBONUCLEASE DICER"/>
    <property type="match status" value="1"/>
</dbReference>
<dbReference type="FunFam" id="1.10.1520.10:FF:000032">
    <property type="entry name" value="Dicer-like protein 2"/>
    <property type="match status" value="1"/>
</dbReference>
<dbReference type="Pfam" id="PF00636">
    <property type="entry name" value="Ribonuclease_3"/>
    <property type="match status" value="2"/>
</dbReference>
<keyword evidence="4" id="KW-0479">Metal-binding</keyword>
<comment type="caution">
    <text evidence="23">The sequence shown here is derived from an EMBL/GenBank/DDBJ whole genome shotgun (WGS) entry which is preliminary data.</text>
</comment>
<dbReference type="InterPro" id="IPR014720">
    <property type="entry name" value="dsRBD_dom"/>
</dbReference>
<dbReference type="SMART" id="SM00487">
    <property type="entry name" value="DEXDc"/>
    <property type="match status" value="1"/>
</dbReference>
<keyword evidence="5" id="KW-0677">Repeat</keyword>
<evidence type="ECO:0000259" key="22">
    <source>
        <dbReference type="PROSITE" id="PS51327"/>
    </source>
</evidence>
<keyword evidence="13" id="KW-0464">Manganese</keyword>
<dbReference type="InterPro" id="IPR014001">
    <property type="entry name" value="Helicase_ATP-bd"/>
</dbReference>
<feature type="coiled-coil region" evidence="16">
    <location>
        <begin position="540"/>
        <end position="567"/>
    </location>
</feature>
<keyword evidence="11 15" id="KW-0694">RNA-binding</keyword>
<dbReference type="GO" id="GO:0030422">
    <property type="term" value="P:siRNA processing"/>
    <property type="evidence" value="ECO:0007669"/>
    <property type="project" value="TreeGrafter"/>
</dbReference>
<feature type="domain" description="RNase III" evidence="19">
    <location>
        <begin position="1119"/>
        <end position="1299"/>
    </location>
</feature>
<keyword evidence="16" id="KW-0175">Coiled coil</keyword>
<evidence type="ECO:0000256" key="2">
    <source>
        <dbReference type="ARBA" id="ARBA00001946"/>
    </source>
</evidence>
<dbReference type="PANTHER" id="PTHR14950">
    <property type="entry name" value="DICER-RELATED"/>
    <property type="match status" value="1"/>
</dbReference>
<dbReference type="Gene3D" id="3.40.50.300">
    <property type="entry name" value="P-loop containing nucleotide triphosphate hydrolases"/>
    <property type="match status" value="2"/>
</dbReference>
<dbReference type="PROSITE" id="PS50142">
    <property type="entry name" value="RNASE_3_2"/>
    <property type="match status" value="2"/>
</dbReference>
<evidence type="ECO:0000259" key="21">
    <source>
        <dbReference type="PROSITE" id="PS51194"/>
    </source>
</evidence>
<comment type="similarity">
    <text evidence="15">Belongs to the helicase family. Dicer subfamily.</text>
</comment>
<dbReference type="SMART" id="SM00490">
    <property type="entry name" value="HELICc"/>
    <property type="match status" value="1"/>
</dbReference>
<dbReference type="PROSITE" id="PS00517">
    <property type="entry name" value="RNASE_3_1"/>
    <property type="match status" value="2"/>
</dbReference>
<dbReference type="PROSITE" id="PS51192">
    <property type="entry name" value="HELICASE_ATP_BIND_1"/>
    <property type="match status" value="1"/>
</dbReference>
<dbReference type="Gene3D" id="3.30.160.380">
    <property type="entry name" value="Dicer dimerisation domain"/>
    <property type="match status" value="1"/>
</dbReference>
<evidence type="ECO:0000256" key="13">
    <source>
        <dbReference type="ARBA" id="ARBA00023211"/>
    </source>
</evidence>
<dbReference type="EMBL" id="CAUWAG010000018">
    <property type="protein sequence ID" value="CAJ2511602.1"/>
    <property type="molecule type" value="Genomic_DNA"/>
</dbReference>
<dbReference type="InterPro" id="IPR036389">
    <property type="entry name" value="RNase_III_sf"/>
</dbReference>
<dbReference type="SUPFAM" id="SSF69065">
    <property type="entry name" value="RNase III domain-like"/>
    <property type="match status" value="2"/>
</dbReference>
<keyword evidence="7" id="KW-0378">Hydrolase</keyword>
<proteinExistence type="inferred from homology"/>
<evidence type="ECO:0000256" key="15">
    <source>
        <dbReference type="PROSITE-ProRule" id="PRU00657"/>
    </source>
</evidence>
<keyword evidence="6" id="KW-0547">Nucleotide-binding</keyword>
<dbReference type="InterPro" id="IPR011545">
    <property type="entry name" value="DEAD/DEAH_box_helicase_dom"/>
</dbReference>
<evidence type="ECO:0000256" key="10">
    <source>
        <dbReference type="ARBA" id="ARBA00022842"/>
    </source>
</evidence>
<evidence type="ECO:0000256" key="4">
    <source>
        <dbReference type="ARBA" id="ARBA00022723"/>
    </source>
</evidence>
<evidence type="ECO:0000313" key="23">
    <source>
        <dbReference type="EMBL" id="CAJ2511602.1"/>
    </source>
</evidence>
<keyword evidence="10" id="KW-0460">Magnesium</keyword>
<evidence type="ECO:0000259" key="20">
    <source>
        <dbReference type="PROSITE" id="PS51192"/>
    </source>
</evidence>
<evidence type="ECO:0000256" key="14">
    <source>
        <dbReference type="ARBA" id="ARBA00025403"/>
    </source>
</evidence>
<dbReference type="GO" id="GO:0050688">
    <property type="term" value="P:regulation of defense response to virus"/>
    <property type="evidence" value="ECO:0007669"/>
    <property type="project" value="UniProtKB-KW"/>
</dbReference>
<organism evidence="23 24">
    <name type="scientific">Anthostomella pinea</name>
    <dbReference type="NCBI Taxonomy" id="933095"/>
    <lineage>
        <taxon>Eukaryota</taxon>
        <taxon>Fungi</taxon>
        <taxon>Dikarya</taxon>
        <taxon>Ascomycota</taxon>
        <taxon>Pezizomycotina</taxon>
        <taxon>Sordariomycetes</taxon>
        <taxon>Xylariomycetidae</taxon>
        <taxon>Xylariales</taxon>
        <taxon>Xylariaceae</taxon>
        <taxon>Anthostomella</taxon>
    </lineage>
</organism>
<dbReference type="InterPro" id="IPR027417">
    <property type="entry name" value="P-loop_NTPase"/>
</dbReference>
<dbReference type="Gene3D" id="1.10.1520.10">
    <property type="entry name" value="Ribonuclease III domain"/>
    <property type="match status" value="2"/>
</dbReference>
<keyword evidence="9" id="KW-0067">ATP-binding</keyword>
<feature type="domain" description="DRBM" evidence="18">
    <location>
        <begin position="1329"/>
        <end position="1398"/>
    </location>
</feature>
<protein>
    <submittedName>
        <fullName evidence="23">Uu.00g072270.m01.CDS01</fullName>
    </submittedName>
</protein>
<dbReference type="GO" id="GO:0046872">
    <property type="term" value="F:metal ion binding"/>
    <property type="evidence" value="ECO:0007669"/>
    <property type="project" value="UniProtKB-KW"/>
</dbReference>
<dbReference type="PROSITE" id="PS51327">
    <property type="entry name" value="DICER_DSRBF"/>
    <property type="match status" value="1"/>
</dbReference>
<evidence type="ECO:0000256" key="3">
    <source>
        <dbReference type="ARBA" id="ARBA00022721"/>
    </source>
</evidence>
<dbReference type="SUPFAM" id="SSF52540">
    <property type="entry name" value="P-loop containing nucleoside triphosphate hydrolases"/>
    <property type="match status" value="1"/>
</dbReference>
<dbReference type="GO" id="GO:0004525">
    <property type="term" value="F:ribonuclease III activity"/>
    <property type="evidence" value="ECO:0007669"/>
    <property type="project" value="InterPro"/>
</dbReference>
<evidence type="ECO:0000256" key="17">
    <source>
        <dbReference type="SAM" id="MobiDB-lite"/>
    </source>
</evidence>
<dbReference type="InterPro" id="IPR000999">
    <property type="entry name" value="RNase_III_dom"/>
</dbReference>
<keyword evidence="12" id="KW-0051">Antiviral defense</keyword>
<dbReference type="InterPro" id="IPR001650">
    <property type="entry name" value="Helicase_C-like"/>
</dbReference>
<accession>A0AAI8VV22</accession>
<dbReference type="GO" id="GO:0005737">
    <property type="term" value="C:cytoplasm"/>
    <property type="evidence" value="ECO:0007669"/>
    <property type="project" value="TreeGrafter"/>
</dbReference>
<dbReference type="Proteomes" id="UP001295740">
    <property type="component" value="Unassembled WGS sequence"/>
</dbReference>
<dbReference type="Pfam" id="PF00270">
    <property type="entry name" value="DEAD"/>
    <property type="match status" value="1"/>
</dbReference>
<comment type="cofactor">
    <cofactor evidence="2">
        <name>Mg(2+)</name>
        <dbReference type="ChEBI" id="CHEBI:18420"/>
    </cofactor>
</comment>
<evidence type="ECO:0000256" key="8">
    <source>
        <dbReference type="ARBA" id="ARBA00022806"/>
    </source>
</evidence>
<dbReference type="PROSITE" id="PS50137">
    <property type="entry name" value="DS_RBD"/>
    <property type="match status" value="1"/>
</dbReference>
<dbReference type="SMART" id="SM00535">
    <property type="entry name" value="RIBOc"/>
    <property type="match status" value="2"/>
</dbReference>
<feature type="domain" description="RNase III" evidence="19">
    <location>
        <begin position="948"/>
        <end position="1078"/>
    </location>
</feature>